<dbReference type="PANTHER" id="PTHR36920:SF1">
    <property type="entry name" value="OUTER MEMBRANE PROTEIN W"/>
    <property type="match status" value="1"/>
</dbReference>
<evidence type="ECO:0000313" key="2">
    <source>
        <dbReference type="EMBL" id="EZH73737.1"/>
    </source>
</evidence>
<dbReference type="InterPro" id="IPR005618">
    <property type="entry name" value="OMPW"/>
</dbReference>
<dbReference type="EMBL" id="AQRA01000005">
    <property type="protein sequence ID" value="EZH73737.1"/>
    <property type="molecule type" value="Genomic_DNA"/>
</dbReference>
<dbReference type="Gene3D" id="2.40.160.20">
    <property type="match status" value="1"/>
</dbReference>
<dbReference type="eggNOG" id="COG3047">
    <property type="taxonomic scope" value="Bacteria"/>
</dbReference>
<dbReference type="SUPFAM" id="SSF56925">
    <property type="entry name" value="OMPA-like"/>
    <property type="match status" value="1"/>
</dbReference>
<reference evidence="2 3" key="1">
    <citation type="submission" date="2014-04" db="EMBL/GenBank/DDBJ databases">
        <title>Aquimarina sp. 22II-S11-z7 Genome Sequencing.</title>
        <authorList>
            <person name="Lai Q."/>
        </authorList>
    </citation>
    <scope>NUCLEOTIDE SEQUENCE [LARGE SCALE GENOMIC DNA]</scope>
    <source>
        <strain evidence="2 3">22II-S11-z7</strain>
    </source>
</reference>
<organism evidence="2 3">
    <name type="scientific">Aquimarina atlantica</name>
    <dbReference type="NCBI Taxonomy" id="1317122"/>
    <lineage>
        <taxon>Bacteria</taxon>
        <taxon>Pseudomonadati</taxon>
        <taxon>Bacteroidota</taxon>
        <taxon>Flavobacteriia</taxon>
        <taxon>Flavobacteriales</taxon>
        <taxon>Flavobacteriaceae</taxon>
        <taxon>Aquimarina</taxon>
    </lineage>
</organism>
<dbReference type="PANTHER" id="PTHR36920">
    <property type="match status" value="1"/>
</dbReference>
<sequence>MKNVIITVLVVLLGVTNFAYAQEKSNDNTDFSKWQIRLRGIVVSPDESATIEAIGGDVDISTAVVPELDITYFFTENWSAELILATTKHDVKAVGTAAGNIDLGDVWLLPPTLLGQYHFTGGKFVPYIGAGVNLTLFYGVDEGPVADDIDYDTAVGFAFQGGFDFMLNDKWFINVDVKKVFLSTDATVNATTALGATVGADVDINPWIFGAGVGIKL</sequence>
<dbReference type="GO" id="GO:0055085">
    <property type="term" value="P:transmembrane transport"/>
    <property type="evidence" value="ECO:0007669"/>
    <property type="project" value="TreeGrafter"/>
</dbReference>
<comment type="caution">
    <text evidence="2">The sequence shown here is derived from an EMBL/GenBank/DDBJ whole genome shotgun (WGS) entry which is preliminary data.</text>
</comment>
<name>A0A023BUN1_9FLAO</name>
<keyword evidence="3" id="KW-1185">Reference proteome</keyword>
<protein>
    <submittedName>
        <fullName evidence="2">OmpW family protein</fullName>
    </submittedName>
</protein>
<accession>A0A023BUN1</accession>
<dbReference type="OrthoDB" id="9807574at2"/>
<feature type="signal peptide" evidence="1">
    <location>
        <begin position="1"/>
        <end position="21"/>
    </location>
</feature>
<proteinExistence type="predicted"/>
<dbReference type="AlphaFoldDB" id="A0A023BUN1"/>
<dbReference type="GO" id="GO:0019867">
    <property type="term" value="C:outer membrane"/>
    <property type="evidence" value="ECO:0007669"/>
    <property type="project" value="InterPro"/>
</dbReference>
<evidence type="ECO:0000256" key="1">
    <source>
        <dbReference type="SAM" id="SignalP"/>
    </source>
</evidence>
<keyword evidence="1" id="KW-0732">Signal</keyword>
<dbReference type="RefSeq" id="WP_034242504.1">
    <property type="nucleotide sequence ID" value="NZ_AQRA01000005.1"/>
</dbReference>
<dbReference type="STRING" id="1317122.ATO12_17535"/>
<dbReference type="InterPro" id="IPR011250">
    <property type="entry name" value="OMP/PagP_B-barrel"/>
</dbReference>
<gene>
    <name evidence="2" type="ORF">ATO12_17535</name>
</gene>
<feature type="chain" id="PRO_5001512354" evidence="1">
    <location>
        <begin position="22"/>
        <end position="217"/>
    </location>
</feature>
<dbReference type="Proteomes" id="UP000023541">
    <property type="component" value="Unassembled WGS sequence"/>
</dbReference>
<evidence type="ECO:0000313" key="3">
    <source>
        <dbReference type="Proteomes" id="UP000023541"/>
    </source>
</evidence>
<dbReference type="Pfam" id="PF03922">
    <property type="entry name" value="OmpW"/>
    <property type="match status" value="1"/>
</dbReference>